<dbReference type="Pfam" id="PF13310">
    <property type="entry name" value="Virulence_RhuM"/>
    <property type="match status" value="1"/>
</dbReference>
<proteinExistence type="predicted"/>
<dbReference type="PANTHER" id="PTHR35810">
    <property type="entry name" value="CYTOPLASMIC PROTEIN-RELATED"/>
    <property type="match status" value="1"/>
</dbReference>
<keyword evidence="1" id="KW-0812">Transmembrane</keyword>
<dbReference type="AlphaFoldDB" id="A0A6I2U122"/>
<gene>
    <name evidence="2" type="ORF">FYJ72_12820</name>
</gene>
<keyword evidence="1" id="KW-1133">Transmembrane helix</keyword>
<accession>A0A6I2U122</accession>
<dbReference type="PANTHER" id="PTHR35810:SF1">
    <property type="entry name" value="CYTOPLASMIC PROTEIN"/>
    <property type="match status" value="1"/>
</dbReference>
<dbReference type="Proteomes" id="UP000450161">
    <property type="component" value="Unassembled WGS sequence"/>
</dbReference>
<evidence type="ECO:0000256" key="1">
    <source>
        <dbReference type="SAM" id="Phobius"/>
    </source>
</evidence>
<dbReference type="InterPro" id="IPR011204">
    <property type="entry name" value="Virulence_RhuM-like"/>
</dbReference>
<feature type="transmembrane region" description="Helical" evidence="1">
    <location>
        <begin position="6"/>
        <end position="28"/>
    </location>
</feature>
<evidence type="ECO:0000313" key="2">
    <source>
        <dbReference type="EMBL" id="MST78512.1"/>
    </source>
</evidence>
<organism evidence="2 3">
    <name type="scientific">Segatella copri</name>
    <dbReference type="NCBI Taxonomy" id="165179"/>
    <lineage>
        <taxon>Bacteria</taxon>
        <taxon>Pseudomonadati</taxon>
        <taxon>Bacteroidota</taxon>
        <taxon>Bacteroidia</taxon>
        <taxon>Bacteroidales</taxon>
        <taxon>Prevotellaceae</taxon>
        <taxon>Segatella</taxon>
    </lineage>
</organism>
<keyword evidence="1" id="KW-0472">Membrane</keyword>
<protein>
    <submittedName>
        <fullName evidence="2">Virulence RhuM family protein</fullName>
    </submittedName>
</protein>
<reference evidence="2 3" key="1">
    <citation type="submission" date="2019-08" db="EMBL/GenBank/DDBJ databases">
        <title>In-depth cultivation of the pig gut microbiome towards novel bacterial diversity and tailored functional studies.</title>
        <authorList>
            <person name="Wylensek D."/>
            <person name="Hitch T.C.A."/>
            <person name="Clavel T."/>
        </authorList>
    </citation>
    <scope>NUCLEOTIDE SEQUENCE [LARGE SCALE GENOMIC DNA]</scope>
    <source>
        <strain evidence="2 3">LKV-178-WT-2C</strain>
    </source>
</reference>
<comment type="caution">
    <text evidence="2">The sequence shown here is derived from an EMBL/GenBank/DDBJ whole genome shotgun (WGS) entry which is preliminary data.</text>
</comment>
<name>A0A6I2U122_9BACT</name>
<sequence length="96" mass="10997">MGWRILQNIVYVYLAFLFAILSNIGQLFNKGRATVRGHVSNIFKEGELDEKVVCRKFRQTTQHGALEGKTQSKDVKYYNLDVIISVGYRVKSIRGT</sequence>
<dbReference type="EMBL" id="VUNF01000032">
    <property type="protein sequence ID" value="MST78512.1"/>
    <property type="molecule type" value="Genomic_DNA"/>
</dbReference>
<evidence type="ECO:0000313" key="3">
    <source>
        <dbReference type="Proteomes" id="UP000450161"/>
    </source>
</evidence>